<dbReference type="InterPro" id="IPR012223">
    <property type="entry name" value="TEII"/>
</dbReference>
<dbReference type="Gene3D" id="3.40.50.1820">
    <property type="entry name" value="alpha/beta hydrolase"/>
    <property type="match status" value="1"/>
</dbReference>
<sequence length="249" mass="26963">MRTYHPTSEPLPRLVAFPHAGGSASFWLPLSVALRDQAEVLCVQYPGRQDRRAEAPVEDIGRLADIVAGILGGVIAGDPRHRPLVLFGHSMGAVVAFEVARRLTAADPATAPAALVLSGRRAPDRSRAERVHTYDDAALVAEIRALRGTDAGILDDDEVLRMVLPAIRADYRAVETYRFSPGPPLGCPLTALVGDHDPKVGIHEAAAWREHTTGPFDLHTFPGGHFYLTDHQQAVADHLAAVLHQARRN</sequence>
<evidence type="ECO:0000313" key="4">
    <source>
        <dbReference type="EMBL" id="MCF2527154.1"/>
    </source>
</evidence>
<gene>
    <name evidence="4" type="ORF">LZ495_07975</name>
</gene>
<organism evidence="4 5">
    <name type="scientific">Yinghuangia soli</name>
    <dbReference type="NCBI Taxonomy" id="2908204"/>
    <lineage>
        <taxon>Bacteria</taxon>
        <taxon>Bacillati</taxon>
        <taxon>Actinomycetota</taxon>
        <taxon>Actinomycetes</taxon>
        <taxon>Kitasatosporales</taxon>
        <taxon>Streptomycetaceae</taxon>
        <taxon>Yinghuangia</taxon>
    </lineage>
</organism>
<dbReference type="SUPFAM" id="SSF53474">
    <property type="entry name" value="alpha/beta-Hydrolases"/>
    <property type="match status" value="1"/>
</dbReference>
<dbReference type="Proteomes" id="UP001165378">
    <property type="component" value="Unassembled WGS sequence"/>
</dbReference>
<dbReference type="PANTHER" id="PTHR11487:SF0">
    <property type="entry name" value="S-ACYL FATTY ACID SYNTHASE THIOESTERASE, MEDIUM CHAIN"/>
    <property type="match status" value="1"/>
</dbReference>
<accession>A0AA41PYH3</accession>
<evidence type="ECO:0000313" key="5">
    <source>
        <dbReference type="Proteomes" id="UP001165378"/>
    </source>
</evidence>
<proteinExistence type="inferred from homology"/>
<protein>
    <submittedName>
        <fullName evidence="4">Alpha/beta fold hydrolase</fullName>
    </submittedName>
</protein>
<evidence type="ECO:0000256" key="2">
    <source>
        <dbReference type="ARBA" id="ARBA00022801"/>
    </source>
</evidence>
<comment type="caution">
    <text evidence="4">The sequence shown here is derived from an EMBL/GenBank/DDBJ whole genome shotgun (WGS) entry which is preliminary data.</text>
</comment>
<dbReference type="AlphaFoldDB" id="A0AA41PYH3"/>
<keyword evidence="5" id="KW-1185">Reference proteome</keyword>
<dbReference type="GO" id="GO:0008610">
    <property type="term" value="P:lipid biosynthetic process"/>
    <property type="evidence" value="ECO:0007669"/>
    <property type="project" value="TreeGrafter"/>
</dbReference>
<dbReference type="InterPro" id="IPR020802">
    <property type="entry name" value="TesA-like"/>
</dbReference>
<dbReference type="Pfam" id="PF00975">
    <property type="entry name" value="Thioesterase"/>
    <property type="match status" value="1"/>
</dbReference>
<keyword evidence="2 4" id="KW-0378">Hydrolase</keyword>
<feature type="domain" description="Thioesterase TesA-like" evidence="3">
    <location>
        <begin position="15"/>
        <end position="243"/>
    </location>
</feature>
<dbReference type="InterPro" id="IPR001031">
    <property type="entry name" value="Thioesterase"/>
</dbReference>
<reference evidence="4" key="1">
    <citation type="submission" date="2022-01" db="EMBL/GenBank/DDBJ databases">
        <title>Genome-Based Taxonomic Classification of the Phylum Actinobacteria.</title>
        <authorList>
            <person name="Gao Y."/>
        </authorList>
    </citation>
    <scope>NUCLEOTIDE SEQUENCE</scope>
    <source>
        <strain evidence="4">KLBMP 8922</strain>
    </source>
</reference>
<dbReference type="SMART" id="SM00824">
    <property type="entry name" value="PKS_TE"/>
    <property type="match status" value="1"/>
</dbReference>
<dbReference type="InterPro" id="IPR029058">
    <property type="entry name" value="AB_hydrolase_fold"/>
</dbReference>
<dbReference type="GO" id="GO:0016787">
    <property type="term" value="F:hydrolase activity"/>
    <property type="evidence" value="ECO:0007669"/>
    <property type="project" value="UniProtKB-KW"/>
</dbReference>
<evidence type="ECO:0000259" key="3">
    <source>
        <dbReference type="SMART" id="SM00824"/>
    </source>
</evidence>
<name>A0AA41PYH3_9ACTN</name>
<dbReference type="EMBL" id="JAKFHA010000003">
    <property type="protein sequence ID" value="MCF2527154.1"/>
    <property type="molecule type" value="Genomic_DNA"/>
</dbReference>
<comment type="similarity">
    <text evidence="1">Belongs to the thioesterase family.</text>
</comment>
<evidence type="ECO:0000256" key="1">
    <source>
        <dbReference type="ARBA" id="ARBA00007169"/>
    </source>
</evidence>
<dbReference type="PANTHER" id="PTHR11487">
    <property type="entry name" value="THIOESTERASE"/>
    <property type="match status" value="1"/>
</dbReference>
<dbReference type="RefSeq" id="WP_235051509.1">
    <property type="nucleotide sequence ID" value="NZ_JAKFHA010000003.1"/>
</dbReference>